<feature type="domain" description="U-box" evidence="1">
    <location>
        <begin position="659"/>
        <end position="712"/>
    </location>
</feature>
<organism evidence="2">
    <name type="scientific">Harvfovirus sp</name>
    <dbReference type="NCBI Taxonomy" id="2487768"/>
    <lineage>
        <taxon>Viruses</taxon>
        <taxon>Varidnaviria</taxon>
        <taxon>Bamfordvirae</taxon>
        <taxon>Nucleocytoviricota</taxon>
        <taxon>Megaviricetes</taxon>
        <taxon>Imitervirales</taxon>
        <taxon>Mimiviridae</taxon>
        <taxon>Klosneuvirinae</taxon>
    </lineage>
</organism>
<dbReference type="Gene3D" id="3.30.40.10">
    <property type="entry name" value="Zinc/RING finger domain, C3HC4 (zinc finger)"/>
    <property type="match status" value="1"/>
</dbReference>
<dbReference type="GO" id="GO:0016567">
    <property type="term" value="P:protein ubiquitination"/>
    <property type="evidence" value="ECO:0007669"/>
    <property type="project" value="InterPro"/>
</dbReference>
<dbReference type="EMBL" id="MK072253">
    <property type="protein sequence ID" value="AYV80941.1"/>
    <property type="molecule type" value="Genomic_DNA"/>
</dbReference>
<sequence>MSLVKIFDIQVSGDDSGDILDEIDIFIMQRVSELSEMNKILDYFTQCYLREGKEGAITVQHFSTYILVDMEGDTVSKIIKHLDVSHLDLIQAFFKYHKSTDDDMENTFKKAYLAMDYELRLKQLTVLFQNKYIRGNTFQEVFENGIINETRGFFSLFNNTAVPDWTVNISKLIPILEQYLTDKESCISLVRLCYEHLKLNVSYSFVQHSYINTNKCSSVKQVCMIMKILLHVWKFKAKGESLSEFGQRTDYEIKPTDTPVNEIALTTIYSIKICYNPLMRIYKKLKRSCQLLEEQIAYAYNATERASILRQKKDQDLQLKRIKFLSHDPILMDMVLEFVDWFASERVFGTDDIATDMIDFILNKTVIVSSQITTKCSVNIVKYLINIVSGSSIAGPNKHVRFAACTALQKMCEKYTYKYFTDMNMNSESHTTRELFSAILKFIGTVDYFEWTPPPQCYVFYQNALDLISYYCNKVPPKEVDHKEMETVFHKIASRMNVLITSLTDLSKHIVIKVTNNMTAAYIKEECSDIVIEYLKTCMVSIQTLQKLLTCNIIDITGFETELILPLNAFAVALFLFLRDGSNPIYTVFHFNMETLDLMQELFKLINIACANTNFTTNIKDHKELLKEMMGRTKLSKDLRMSLVKHLEDIDNTVDEEEVPEEFLDPFLVTEIKNPVMIPDINKIFDKVSIMSHLYEQQTNPCTLDKLTIHEFEEYNKRDEIQRSVGDFLKKLMDYKSSKRKN</sequence>
<accession>A0A3G5A401</accession>
<dbReference type="InterPro" id="IPR003613">
    <property type="entry name" value="Ubox_domain"/>
</dbReference>
<dbReference type="GO" id="GO:0004842">
    <property type="term" value="F:ubiquitin-protein transferase activity"/>
    <property type="evidence" value="ECO:0007669"/>
    <property type="project" value="InterPro"/>
</dbReference>
<protein>
    <submittedName>
        <fullName evidence="2">U-box domain protein</fullName>
    </submittedName>
</protein>
<name>A0A3G5A401_9VIRU</name>
<evidence type="ECO:0000259" key="1">
    <source>
        <dbReference type="Pfam" id="PF04564"/>
    </source>
</evidence>
<gene>
    <name evidence="2" type="ORF">Harvfovirus11_3</name>
</gene>
<dbReference type="InterPro" id="IPR013083">
    <property type="entry name" value="Znf_RING/FYVE/PHD"/>
</dbReference>
<dbReference type="SUPFAM" id="SSF57850">
    <property type="entry name" value="RING/U-box"/>
    <property type="match status" value="1"/>
</dbReference>
<reference evidence="2" key="1">
    <citation type="submission" date="2018-10" db="EMBL/GenBank/DDBJ databases">
        <title>Hidden diversity of soil giant viruses.</title>
        <authorList>
            <person name="Schulz F."/>
            <person name="Alteio L."/>
            <person name="Goudeau D."/>
            <person name="Ryan E.M."/>
            <person name="Malmstrom R.R."/>
            <person name="Blanchard J."/>
            <person name="Woyke T."/>
        </authorList>
    </citation>
    <scope>NUCLEOTIDE SEQUENCE</scope>
    <source>
        <strain evidence="2">HAV1</strain>
    </source>
</reference>
<proteinExistence type="predicted"/>
<dbReference type="Pfam" id="PF04564">
    <property type="entry name" value="U-box"/>
    <property type="match status" value="1"/>
</dbReference>
<evidence type="ECO:0000313" key="2">
    <source>
        <dbReference type="EMBL" id="AYV80941.1"/>
    </source>
</evidence>